<reference evidence="2" key="1">
    <citation type="journal article" date="2016" name="Nat. Biotechnol.">
        <title>Sequencing wild and cultivated cassava and related species reveals extensive interspecific hybridization and genetic diversity.</title>
        <authorList>
            <person name="Bredeson J.V."/>
            <person name="Lyons J.B."/>
            <person name="Prochnik S.E."/>
            <person name="Wu G.A."/>
            <person name="Ha C.M."/>
            <person name="Edsinger-Gonzales E."/>
            <person name="Grimwood J."/>
            <person name="Schmutz J."/>
            <person name="Rabbi I.Y."/>
            <person name="Egesi C."/>
            <person name="Nauluvula P."/>
            <person name="Lebot V."/>
            <person name="Ndunguru J."/>
            <person name="Mkamilo G."/>
            <person name="Bart R.S."/>
            <person name="Setter T.L."/>
            <person name="Gleadow R.M."/>
            <person name="Kulakow P."/>
            <person name="Ferguson M.E."/>
            <person name="Rounsley S."/>
            <person name="Rokhsar D.S."/>
        </authorList>
    </citation>
    <scope>NUCLEOTIDE SEQUENCE [LARGE SCALE GENOMIC DNA]</scope>
    <source>
        <strain evidence="2">cv. AM560-2</strain>
    </source>
</reference>
<keyword evidence="2" id="KW-1185">Reference proteome</keyword>
<organism evidence="1 2">
    <name type="scientific">Manihot esculenta</name>
    <name type="common">Cassava</name>
    <name type="synonym">Jatropha manihot</name>
    <dbReference type="NCBI Taxonomy" id="3983"/>
    <lineage>
        <taxon>Eukaryota</taxon>
        <taxon>Viridiplantae</taxon>
        <taxon>Streptophyta</taxon>
        <taxon>Embryophyta</taxon>
        <taxon>Tracheophyta</taxon>
        <taxon>Spermatophyta</taxon>
        <taxon>Magnoliopsida</taxon>
        <taxon>eudicotyledons</taxon>
        <taxon>Gunneridae</taxon>
        <taxon>Pentapetalae</taxon>
        <taxon>rosids</taxon>
        <taxon>fabids</taxon>
        <taxon>Malpighiales</taxon>
        <taxon>Euphorbiaceae</taxon>
        <taxon>Crotonoideae</taxon>
        <taxon>Manihoteae</taxon>
        <taxon>Manihot</taxon>
    </lineage>
</organism>
<gene>
    <name evidence="1" type="ORF">MANES_16G100900v8</name>
</gene>
<evidence type="ECO:0000313" key="1">
    <source>
        <dbReference type="EMBL" id="KAG8636110.1"/>
    </source>
</evidence>
<proteinExistence type="predicted"/>
<accession>A0ACB7G8M6</accession>
<evidence type="ECO:0000313" key="2">
    <source>
        <dbReference type="Proteomes" id="UP000091857"/>
    </source>
</evidence>
<dbReference type="Proteomes" id="UP000091857">
    <property type="component" value="Chromosome 16"/>
</dbReference>
<comment type="caution">
    <text evidence="1">The sequence shown here is derived from an EMBL/GenBank/DDBJ whole genome shotgun (WGS) entry which is preliminary data.</text>
</comment>
<name>A0ACB7G8M6_MANES</name>
<protein>
    <submittedName>
        <fullName evidence="1">Uncharacterized protein</fullName>
    </submittedName>
</protein>
<sequence>MANLLRNASSLRRALLAPTVFKGGILGTSSWSCNFSSKGRKRSKSDGSDSSEANLSKKEVALQQALDQITCTYGKGSIMWFGRSIIPKDVPVVSTGSFALDIALGTGGLPKGRIVEIYGPEASGKTTLALHVIAEAQKQGAYCVFVDAEHALDSSLAKAIGVNTENLLLSQPDCGEQALSLVDTLIRSGSVDVVVVDSVSNVAALVPKSELDGEMGDAHMAMQARLMSQALRKLTHSLSLSQTILIFINQVRSKLSTFGFGGPTEVTCGGNALKFYASLRLNVKRVGFIKKGEETIGSQVQVKIVKNKLSPPFKTVQFELEFGKGICRESELIDLGLKHKFLVRAGSFYNYNGQSFRGKEALRQFLAENDVAREKLTMKLRQELLDFGSGKEQGTEATGGEPVEGIISADATDEEAVIAVEA</sequence>
<dbReference type="EMBL" id="CM004402">
    <property type="protein sequence ID" value="KAG8636110.1"/>
    <property type="molecule type" value="Genomic_DNA"/>
</dbReference>